<dbReference type="EMBL" id="QFQP01000049">
    <property type="protein sequence ID" value="PZR04999.1"/>
    <property type="molecule type" value="Genomic_DNA"/>
</dbReference>
<keyword evidence="5" id="KW-0560">Oxidoreductase</keyword>
<dbReference type="AlphaFoldDB" id="A0A2W5SPC9"/>
<comment type="cofactor">
    <cofactor evidence="1">
        <name>Zn(2+)</name>
        <dbReference type="ChEBI" id="CHEBI:29105"/>
    </cofactor>
</comment>
<comment type="caution">
    <text evidence="7">The sequence shown here is derived from an EMBL/GenBank/DDBJ whole genome shotgun (WGS) entry which is preliminary data.</text>
</comment>
<proteinExistence type="inferred from homology"/>
<evidence type="ECO:0000313" key="7">
    <source>
        <dbReference type="EMBL" id="PZR04999.1"/>
    </source>
</evidence>
<keyword evidence="7" id="KW-0223">Dioxygenase</keyword>
<dbReference type="CDD" id="cd07363">
    <property type="entry name" value="45_DOPA_Dioxygenase"/>
    <property type="match status" value="1"/>
</dbReference>
<feature type="domain" description="Extradiol ring-cleavage dioxygenase class III enzyme subunit B" evidence="6">
    <location>
        <begin position="22"/>
        <end position="243"/>
    </location>
</feature>
<dbReference type="GO" id="GO:0016702">
    <property type="term" value="F:oxidoreductase activity, acting on single donors with incorporation of molecular oxygen, incorporation of two atoms of oxygen"/>
    <property type="evidence" value="ECO:0007669"/>
    <property type="project" value="UniProtKB-ARBA"/>
</dbReference>
<keyword evidence="4" id="KW-0862">Zinc</keyword>
<name>A0A2W5SPC9_9BACT</name>
<evidence type="ECO:0000256" key="4">
    <source>
        <dbReference type="ARBA" id="ARBA00022833"/>
    </source>
</evidence>
<dbReference type="PANTHER" id="PTHR30096:SF0">
    <property type="entry name" value="4,5-DOPA DIOXYGENASE EXTRADIOL-LIKE PROTEIN"/>
    <property type="match status" value="1"/>
</dbReference>
<sequence length="263" mass="28417">MPVAFLPHGGGPWPFVDLGFGDKPGADALRAYLESVKALPKTAPKALLVISAHWEEAVPTVMTSEKPPMLYDYYGFPPESYRITWPAPGSPTVAARVRELLGKAGFQTASDAQRGFDHGTFVPLKLTYPEADVPVVQLSLKAGLDPAEHLAMGRALAPLRDEGVFIVGSGMTFHNLRAFFDPRARPVAETFDAWLREAATLPARERDARLTDWASAPMARAAHPREEHLIPLMVIAGAAGDDVGTVAYNGTFGGLRLSAYHFA</sequence>
<evidence type="ECO:0000313" key="8">
    <source>
        <dbReference type="Proteomes" id="UP000249061"/>
    </source>
</evidence>
<dbReference type="GO" id="GO:0008198">
    <property type="term" value="F:ferrous iron binding"/>
    <property type="evidence" value="ECO:0007669"/>
    <property type="project" value="InterPro"/>
</dbReference>
<reference evidence="7 8" key="1">
    <citation type="submission" date="2017-08" db="EMBL/GenBank/DDBJ databases">
        <title>Infants hospitalized years apart are colonized by the same room-sourced microbial strains.</title>
        <authorList>
            <person name="Brooks B."/>
            <person name="Olm M.R."/>
            <person name="Firek B.A."/>
            <person name="Baker R."/>
            <person name="Thomas B.C."/>
            <person name="Morowitz M.J."/>
            <person name="Banfield J.F."/>
        </authorList>
    </citation>
    <scope>NUCLEOTIDE SEQUENCE [LARGE SCALE GENOMIC DNA]</scope>
    <source>
        <strain evidence="7">S2_003_000_R2_14</strain>
    </source>
</reference>
<dbReference type="PIRSF" id="PIRSF006157">
    <property type="entry name" value="Doxgns_DODA"/>
    <property type="match status" value="1"/>
</dbReference>
<evidence type="ECO:0000256" key="3">
    <source>
        <dbReference type="ARBA" id="ARBA00022723"/>
    </source>
</evidence>
<organism evidence="7 8">
    <name type="scientific">Archangium gephyra</name>
    <dbReference type="NCBI Taxonomy" id="48"/>
    <lineage>
        <taxon>Bacteria</taxon>
        <taxon>Pseudomonadati</taxon>
        <taxon>Myxococcota</taxon>
        <taxon>Myxococcia</taxon>
        <taxon>Myxococcales</taxon>
        <taxon>Cystobacterineae</taxon>
        <taxon>Archangiaceae</taxon>
        <taxon>Archangium</taxon>
    </lineage>
</organism>
<dbReference type="Proteomes" id="UP000249061">
    <property type="component" value="Unassembled WGS sequence"/>
</dbReference>
<dbReference type="InterPro" id="IPR004183">
    <property type="entry name" value="Xdiol_dOase_suB"/>
</dbReference>
<evidence type="ECO:0000256" key="2">
    <source>
        <dbReference type="ARBA" id="ARBA00007581"/>
    </source>
</evidence>
<dbReference type="GO" id="GO:0008270">
    <property type="term" value="F:zinc ion binding"/>
    <property type="evidence" value="ECO:0007669"/>
    <property type="project" value="InterPro"/>
</dbReference>
<keyword evidence="3" id="KW-0479">Metal-binding</keyword>
<dbReference type="InterPro" id="IPR014436">
    <property type="entry name" value="Extradiol_dOase_DODA"/>
</dbReference>
<evidence type="ECO:0000256" key="5">
    <source>
        <dbReference type="ARBA" id="ARBA00023002"/>
    </source>
</evidence>
<evidence type="ECO:0000256" key="1">
    <source>
        <dbReference type="ARBA" id="ARBA00001947"/>
    </source>
</evidence>
<dbReference type="Pfam" id="PF02900">
    <property type="entry name" value="LigB"/>
    <property type="match status" value="1"/>
</dbReference>
<accession>A0A2W5SPC9</accession>
<comment type="similarity">
    <text evidence="2">Belongs to the DODA-type extradiol aromatic ring-opening dioxygenase family.</text>
</comment>
<gene>
    <name evidence="7" type="ORF">DI536_33105</name>
</gene>
<dbReference type="PANTHER" id="PTHR30096">
    <property type="entry name" value="4,5-DOPA DIOXYGENASE EXTRADIOL-LIKE PROTEIN"/>
    <property type="match status" value="1"/>
</dbReference>
<protein>
    <submittedName>
        <fullName evidence="7">Dioxygenase</fullName>
    </submittedName>
</protein>
<dbReference type="Gene3D" id="3.40.830.10">
    <property type="entry name" value="LigB-like"/>
    <property type="match status" value="1"/>
</dbReference>
<dbReference type="SUPFAM" id="SSF53213">
    <property type="entry name" value="LigB-like"/>
    <property type="match status" value="1"/>
</dbReference>
<evidence type="ECO:0000259" key="6">
    <source>
        <dbReference type="Pfam" id="PF02900"/>
    </source>
</evidence>